<name>A0A9R1D5I8_9EURY</name>
<dbReference type="CDD" id="cd07729">
    <property type="entry name" value="AHL_lactonase_MBL-fold"/>
    <property type="match status" value="1"/>
</dbReference>
<evidence type="ECO:0000256" key="2">
    <source>
        <dbReference type="ARBA" id="ARBA00007749"/>
    </source>
</evidence>
<dbReference type="AlphaFoldDB" id="A0A9R1D5I8"/>
<comment type="similarity">
    <text evidence="2">Belongs to the metallo-beta-lactamase superfamily.</text>
</comment>
<accession>A0A9R1D5I8</accession>
<dbReference type="InterPro" id="IPR051013">
    <property type="entry name" value="MBL_superfamily_lactonases"/>
</dbReference>
<dbReference type="PANTHER" id="PTHR42978">
    <property type="entry name" value="QUORUM-QUENCHING LACTONASE YTNP-RELATED-RELATED"/>
    <property type="match status" value="1"/>
</dbReference>
<feature type="domain" description="Metallo-beta-lactamase" evidence="6">
    <location>
        <begin position="33"/>
        <end position="239"/>
    </location>
</feature>
<reference evidence="7" key="1">
    <citation type="journal article" date="2023" name="Front. Microbiol.">
        <title>Genomic-based phylogenetic and metabolic analyses of the genus Natronomonas, and description of Natronomonas aquatica sp. nov.</title>
        <authorList>
            <person name="Garcia-Roldan A."/>
            <person name="Duran-Viseras A."/>
            <person name="de la Haba R.R."/>
            <person name="Corral P."/>
            <person name="Sanchez-Porro C."/>
            <person name="Ventosa A."/>
        </authorList>
    </citation>
    <scope>NUCLEOTIDE SEQUENCE</scope>
    <source>
        <strain evidence="7">F2-12</strain>
    </source>
</reference>
<gene>
    <name evidence="7" type="ORF">KM295_00040</name>
</gene>
<dbReference type="InterPro" id="IPR001279">
    <property type="entry name" value="Metallo-B-lactamas"/>
</dbReference>
<evidence type="ECO:0000256" key="3">
    <source>
        <dbReference type="ARBA" id="ARBA00022723"/>
    </source>
</evidence>
<dbReference type="RefSeq" id="WP_256027691.1">
    <property type="nucleotide sequence ID" value="NZ_JAHLKM010000001.1"/>
</dbReference>
<protein>
    <submittedName>
        <fullName evidence="7">N-acyl homoserine lactonase family protein</fullName>
    </submittedName>
</protein>
<evidence type="ECO:0000259" key="6">
    <source>
        <dbReference type="SMART" id="SM00849"/>
    </source>
</evidence>
<evidence type="ECO:0000256" key="5">
    <source>
        <dbReference type="ARBA" id="ARBA00022833"/>
    </source>
</evidence>
<evidence type="ECO:0000313" key="7">
    <source>
        <dbReference type="EMBL" id="MCQ4331897.1"/>
    </source>
</evidence>
<organism evidence="7 8">
    <name type="scientific">Natronomonas aquatica</name>
    <dbReference type="NCBI Taxonomy" id="2841590"/>
    <lineage>
        <taxon>Archaea</taxon>
        <taxon>Methanobacteriati</taxon>
        <taxon>Methanobacteriota</taxon>
        <taxon>Stenosarchaea group</taxon>
        <taxon>Halobacteria</taxon>
        <taxon>Halobacteriales</taxon>
        <taxon>Natronomonadaceae</taxon>
        <taxon>Natronomonas</taxon>
    </lineage>
</organism>
<dbReference type="GO" id="GO:0046872">
    <property type="term" value="F:metal ion binding"/>
    <property type="evidence" value="ECO:0007669"/>
    <property type="project" value="UniProtKB-KW"/>
</dbReference>
<comment type="caution">
    <text evidence="7">The sequence shown here is derived from an EMBL/GenBank/DDBJ whole genome shotgun (WGS) entry which is preliminary data.</text>
</comment>
<keyword evidence="5" id="KW-0862">Zinc</keyword>
<dbReference type="EMBL" id="JAHLKM010000001">
    <property type="protein sequence ID" value="MCQ4331897.1"/>
    <property type="molecule type" value="Genomic_DNA"/>
</dbReference>
<evidence type="ECO:0000256" key="1">
    <source>
        <dbReference type="ARBA" id="ARBA00001947"/>
    </source>
</evidence>
<dbReference type="Pfam" id="PF00753">
    <property type="entry name" value="Lactamase_B"/>
    <property type="match status" value="1"/>
</dbReference>
<dbReference type="Gene3D" id="3.60.15.10">
    <property type="entry name" value="Ribonuclease Z/Hydroxyacylglutathione hydrolase-like"/>
    <property type="match status" value="1"/>
</dbReference>
<comment type="cofactor">
    <cofactor evidence="1">
        <name>Zn(2+)</name>
        <dbReference type="ChEBI" id="CHEBI:29105"/>
    </cofactor>
</comment>
<proteinExistence type="inferred from homology"/>
<dbReference type="SUPFAM" id="SSF56281">
    <property type="entry name" value="Metallo-hydrolase/oxidoreductase"/>
    <property type="match status" value="1"/>
</dbReference>
<keyword evidence="4" id="KW-0378">Hydrolase</keyword>
<keyword evidence="3" id="KW-0479">Metal-binding</keyword>
<dbReference type="SMART" id="SM00849">
    <property type="entry name" value="Lactamase_B"/>
    <property type="match status" value="1"/>
</dbReference>
<keyword evidence="8" id="KW-1185">Reference proteome</keyword>
<dbReference type="GO" id="GO:0016787">
    <property type="term" value="F:hydrolase activity"/>
    <property type="evidence" value="ECO:0007669"/>
    <property type="project" value="UniProtKB-KW"/>
</dbReference>
<evidence type="ECO:0000256" key="4">
    <source>
        <dbReference type="ARBA" id="ARBA00022801"/>
    </source>
</evidence>
<dbReference type="InterPro" id="IPR036866">
    <property type="entry name" value="RibonucZ/Hydroxyglut_hydro"/>
</dbReference>
<dbReference type="Proteomes" id="UP001139494">
    <property type="component" value="Unassembled WGS sequence"/>
</dbReference>
<evidence type="ECO:0000313" key="8">
    <source>
        <dbReference type="Proteomes" id="UP001139494"/>
    </source>
</evidence>
<dbReference type="PANTHER" id="PTHR42978:SF7">
    <property type="entry name" value="METALLO-HYDROLASE RV2300C-RELATED"/>
    <property type="match status" value="1"/>
</dbReference>
<sequence length="257" mass="28258">MTYTVTPLHCGTLRLDKSILTTQVDSGVTVPVPSICYLIEGDPGPGPILVDTGFGDVELMDRLHPAFDCSRPDSHRLTERLNVYGYEPADIETVVLSHLHWDHCYNLELFEDATIYVQREELEYAIAPYPMHAGGYEAKSLGRTPPWLEADLTPIEGETELYPGVTAFPTPGHTVGHQSVAVDTGDETTVVAADAIPTFENMEGTESAPLIRGLSVNDFDWWKSAQAVLDRGERILPGHEWGILDTDPPAEWTALDG</sequence>